<keyword evidence="1" id="KW-1185">Reference proteome</keyword>
<protein>
    <submittedName>
        <fullName evidence="2">Uncharacterized protein</fullName>
    </submittedName>
</protein>
<organism evidence="1 2">
    <name type="scientific">Acrobeloides nanus</name>
    <dbReference type="NCBI Taxonomy" id="290746"/>
    <lineage>
        <taxon>Eukaryota</taxon>
        <taxon>Metazoa</taxon>
        <taxon>Ecdysozoa</taxon>
        <taxon>Nematoda</taxon>
        <taxon>Chromadorea</taxon>
        <taxon>Rhabditida</taxon>
        <taxon>Tylenchina</taxon>
        <taxon>Cephalobomorpha</taxon>
        <taxon>Cephaloboidea</taxon>
        <taxon>Cephalobidae</taxon>
        <taxon>Acrobeloides</taxon>
    </lineage>
</organism>
<name>A0A914DHG4_9BILA</name>
<evidence type="ECO:0000313" key="1">
    <source>
        <dbReference type="Proteomes" id="UP000887540"/>
    </source>
</evidence>
<evidence type="ECO:0000313" key="2">
    <source>
        <dbReference type="WBParaSite" id="ACRNAN_scaffold2617.g7560.t1"/>
    </source>
</evidence>
<proteinExistence type="predicted"/>
<sequence length="443" mass="52598">MNTNRISNAKLHPTVLEEVFQKALSHTKDFRVGLVNKLGWSIANKAKKAKFVFCDGTEVVVNIDFWFNKSWVLKDIFEGENLETPLTFPEELRYYKRSYEKWHDTYRGNEFVKFIELLPPCRTPITKDNVMSYLNYSNSLDMKYDKEAVINAFRSAILDRDGREKFEGIEFEDIARKAVQCGFDRLDGKSQLFDEWLKYLLETDEFEPGYKYELWYKGHIFIAEFVTYEWFNERKDFFKIAESLAKNIAELDYLILEHDSLLDEIESFQCGEEHKAILGPLLDRIKEIVDAMSDEEKEKLSERTKKSIEKLLGEGKVLQKVNAMKKGLDHLHNVLVDHYMDGTKRRKAAKESKKRLKKKWMFTRFPRKLKQKPKPWKKQKFIKTDDKTWAETEFLVDILLMKPRIALEEYRDKLLKEQVNLNRQGSSKYSNNRYDEIVSMDQD</sequence>
<dbReference type="Proteomes" id="UP000887540">
    <property type="component" value="Unplaced"/>
</dbReference>
<dbReference type="WBParaSite" id="ACRNAN_scaffold2617.g7560.t1">
    <property type="protein sequence ID" value="ACRNAN_scaffold2617.g7560.t1"/>
    <property type="gene ID" value="ACRNAN_scaffold2617.g7560"/>
</dbReference>
<reference evidence="2" key="1">
    <citation type="submission" date="2022-11" db="UniProtKB">
        <authorList>
            <consortium name="WormBaseParasite"/>
        </authorList>
    </citation>
    <scope>IDENTIFICATION</scope>
</reference>
<accession>A0A914DHG4</accession>
<dbReference type="AlphaFoldDB" id="A0A914DHG4"/>